<comment type="domain">
    <text evidence="3">The nitrogen atoms of the two glycine residues in the GGXR motif define the oxyanion hole, and stabilize the oxyanion that forms during the nucleophilic attack by the catalytic serine during substrate cleavage.</text>
</comment>
<dbReference type="GO" id="GO:0005811">
    <property type="term" value="C:lipid droplet"/>
    <property type="evidence" value="ECO:0007669"/>
    <property type="project" value="TreeGrafter"/>
</dbReference>
<comment type="caution">
    <text evidence="5">The sequence shown here is derived from an EMBL/GenBank/DDBJ whole genome shotgun (WGS) entry which is preliminary data.</text>
</comment>
<evidence type="ECO:0000256" key="3">
    <source>
        <dbReference type="RuleBase" id="RU361262"/>
    </source>
</evidence>
<feature type="active site" description="Nucleophile" evidence="2">
    <location>
        <position position="97"/>
    </location>
</feature>
<dbReference type="CDD" id="cd07224">
    <property type="entry name" value="Pat_like"/>
    <property type="match status" value="1"/>
</dbReference>
<dbReference type="AlphaFoldDB" id="A0A250WPL3"/>
<keyword evidence="6" id="KW-1185">Reference proteome</keyword>
<dbReference type="PANTHER" id="PTHR12406">
    <property type="entry name" value="CALCIUM-INDEPENDENT PHOSPHOLIPASE A2 IPLA2 -RELATED"/>
    <property type="match status" value="1"/>
</dbReference>
<dbReference type="Proteomes" id="UP000232323">
    <property type="component" value="Unassembled WGS sequence"/>
</dbReference>
<accession>A0A250WPL3</accession>
<keyword evidence="2 3" id="KW-0442">Lipid degradation</keyword>
<name>A0A250WPL3_9CHLO</name>
<feature type="short sequence motif" description="DGA/G" evidence="2">
    <location>
        <begin position="213"/>
        <end position="215"/>
    </location>
</feature>
<dbReference type="GO" id="GO:0016020">
    <property type="term" value="C:membrane"/>
    <property type="evidence" value="ECO:0007669"/>
    <property type="project" value="TreeGrafter"/>
</dbReference>
<dbReference type="GO" id="GO:0004806">
    <property type="term" value="F:triacylglycerol lipase activity"/>
    <property type="evidence" value="ECO:0007669"/>
    <property type="project" value="TreeGrafter"/>
</dbReference>
<keyword evidence="1 2" id="KW-0443">Lipid metabolism</keyword>
<dbReference type="SUPFAM" id="SSF52151">
    <property type="entry name" value="FabD/lysophospholipase-like"/>
    <property type="match status" value="1"/>
</dbReference>
<reference evidence="5 6" key="1">
    <citation type="submission" date="2017-08" db="EMBL/GenBank/DDBJ databases">
        <title>Acidophilic green algal genome provides insights into adaptation to an acidic environment.</title>
        <authorList>
            <person name="Hirooka S."/>
            <person name="Hirose Y."/>
            <person name="Kanesaki Y."/>
            <person name="Higuchi S."/>
            <person name="Fujiwara T."/>
            <person name="Onuma R."/>
            <person name="Era A."/>
            <person name="Ohbayashi R."/>
            <person name="Uzuka A."/>
            <person name="Nozaki H."/>
            <person name="Yoshikawa H."/>
            <person name="Miyagishima S.Y."/>
        </authorList>
    </citation>
    <scope>NUCLEOTIDE SEQUENCE [LARGE SCALE GENOMIC DNA]</scope>
    <source>
        <strain evidence="5 6">NIES-2499</strain>
    </source>
</reference>
<dbReference type="Pfam" id="PF01734">
    <property type="entry name" value="Patatin"/>
    <property type="match status" value="1"/>
</dbReference>
<dbReference type="GO" id="GO:0019433">
    <property type="term" value="P:triglyceride catabolic process"/>
    <property type="evidence" value="ECO:0007669"/>
    <property type="project" value="TreeGrafter"/>
</dbReference>
<feature type="short sequence motif" description="GXSXG" evidence="2">
    <location>
        <begin position="95"/>
        <end position="99"/>
    </location>
</feature>
<proteinExistence type="inferred from homology"/>
<dbReference type="STRING" id="1157962.A0A250WPL3"/>
<dbReference type="EC" id="3.1.1.-" evidence="3"/>
<gene>
    <name evidence="5" type="ORF">CEUSTIGMA_g92.t1</name>
</gene>
<dbReference type="GO" id="GO:0005737">
    <property type="term" value="C:cytoplasm"/>
    <property type="evidence" value="ECO:0007669"/>
    <property type="project" value="TreeGrafter"/>
</dbReference>
<comment type="function">
    <text evidence="3">Lipolytic acyl hydrolase (LAH).</text>
</comment>
<comment type="caution">
    <text evidence="2">Lacks conserved residue(s) required for the propagation of feature annotation.</text>
</comment>
<evidence type="ECO:0000256" key="2">
    <source>
        <dbReference type="PROSITE-ProRule" id="PRU01161"/>
    </source>
</evidence>
<dbReference type="EMBL" id="BEGY01000001">
    <property type="protein sequence ID" value="GAX72636.1"/>
    <property type="molecule type" value="Genomic_DNA"/>
</dbReference>
<dbReference type="InterPro" id="IPR033562">
    <property type="entry name" value="PLPL"/>
</dbReference>
<dbReference type="OrthoDB" id="197155at2759"/>
<evidence type="ECO:0000256" key="1">
    <source>
        <dbReference type="ARBA" id="ARBA00023098"/>
    </source>
</evidence>
<evidence type="ECO:0000259" key="4">
    <source>
        <dbReference type="PROSITE" id="PS51635"/>
    </source>
</evidence>
<organism evidence="5 6">
    <name type="scientific">Chlamydomonas eustigma</name>
    <dbReference type="NCBI Taxonomy" id="1157962"/>
    <lineage>
        <taxon>Eukaryota</taxon>
        <taxon>Viridiplantae</taxon>
        <taxon>Chlorophyta</taxon>
        <taxon>core chlorophytes</taxon>
        <taxon>Chlorophyceae</taxon>
        <taxon>CS clade</taxon>
        <taxon>Chlamydomonadales</taxon>
        <taxon>Chlamydomonadaceae</taxon>
        <taxon>Chlamydomonas</taxon>
    </lineage>
</organism>
<evidence type="ECO:0000313" key="6">
    <source>
        <dbReference type="Proteomes" id="UP000232323"/>
    </source>
</evidence>
<sequence>MLQTYRCSPYLRVMSRSIRLRFQNKPRTPMQHLQRNAGTISKSNAPSDPPLEAVQKGTIGFGFSAGGLLFPYYVGIMLSLRDELNVLKPETPVAGASAGSLVAATAKSGISEGDLMQATLQLARDCRDNGTRFRLKSVLKKTLEDVLPEDIHERCSGTAHIAVTQVWPRIEPQLISEFQSREDLIETLLVSCHIPWYFDGSWITGHRDRLALDGGFTNFLPVPPNCPGVVRVACFPSSQLRAYRNIGISPDNFEEWPYDMRQMLGWAFQPASEDFLVYLVDKGKQDARSWAKSHGVINVGDI</sequence>
<dbReference type="InterPro" id="IPR016035">
    <property type="entry name" value="Acyl_Trfase/lysoPLipase"/>
</dbReference>
<feature type="domain" description="PNPLA" evidence="4">
    <location>
        <begin position="61"/>
        <end position="226"/>
    </location>
</feature>
<feature type="active site" description="Proton acceptor" evidence="2">
    <location>
        <position position="213"/>
    </location>
</feature>
<dbReference type="InterPro" id="IPR002641">
    <property type="entry name" value="PNPLA_dom"/>
</dbReference>
<dbReference type="PANTHER" id="PTHR12406:SF7">
    <property type="entry name" value="PATATIN-LIKE PHOSPHOLIPASE DOMAIN-CONTAINING PROTEIN 4"/>
    <property type="match status" value="1"/>
</dbReference>
<comment type="similarity">
    <text evidence="3">Belongs to the patatin family.</text>
</comment>
<evidence type="ECO:0000313" key="5">
    <source>
        <dbReference type="EMBL" id="GAX72636.1"/>
    </source>
</evidence>
<dbReference type="PROSITE" id="PS51635">
    <property type="entry name" value="PNPLA"/>
    <property type="match status" value="1"/>
</dbReference>
<dbReference type="GO" id="GO:0055088">
    <property type="term" value="P:lipid homeostasis"/>
    <property type="evidence" value="ECO:0007669"/>
    <property type="project" value="TreeGrafter"/>
</dbReference>
<keyword evidence="2 3" id="KW-0378">Hydrolase</keyword>
<protein>
    <recommendedName>
        <fullName evidence="3">Patatin</fullName>
        <ecNumber evidence="3">3.1.1.-</ecNumber>
    </recommendedName>
</protein>